<proteinExistence type="predicted"/>
<protein>
    <recommendedName>
        <fullName evidence="1">DNA binding HTH domain-containing protein</fullName>
    </recommendedName>
</protein>
<feature type="non-terminal residue" evidence="2">
    <location>
        <position position="1"/>
    </location>
</feature>
<evidence type="ECO:0000313" key="2">
    <source>
        <dbReference type="EMBL" id="KKK76038.1"/>
    </source>
</evidence>
<name>A0A0F8Y419_9ZZZZ</name>
<dbReference type="EMBL" id="LAZR01055587">
    <property type="protein sequence ID" value="KKK76038.1"/>
    <property type="molecule type" value="Genomic_DNA"/>
</dbReference>
<gene>
    <name evidence="2" type="ORF">LCGC14_2867720</name>
</gene>
<organism evidence="2">
    <name type="scientific">marine sediment metagenome</name>
    <dbReference type="NCBI Taxonomy" id="412755"/>
    <lineage>
        <taxon>unclassified sequences</taxon>
        <taxon>metagenomes</taxon>
        <taxon>ecological metagenomes</taxon>
    </lineage>
</organism>
<dbReference type="Pfam" id="PF02954">
    <property type="entry name" value="HTH_8"/>
    <property type="match status" value="1"/>
</dbReference>
<dbReference type="PRINTS" id="PR01590">
    <property type="entry name" value="HTHFIS"/>
</dbReference>
<comment type="caution">
    <text evidence="2">The sequence shown here is derived from an EMBL/GenBank/DDBJ whole genome shotgun (WGS) entry which is preliminary data.</text>
</comment>
<dbReference type="GO" id="GO:0043565">
    <property type="term" value="F:sequence-specific DNA binding"/>
    <property type="evidence" value="ECO:0007669"/>
    <property type="project" value="InterPro"/>
</dbReference>
<dbReference type="InterPro" id="IPR002197">
    <property type="entry name" value="HTH_Fis"/>
</dbReference>
<reference evidence="2" key="1">
    <citation type="journal article" date="2015" name="Nature">
        <title>Complex archaea that bridge the gap between prokaryotes and eukaryotes.</title>
        <authorList>
            <person name="Spang A."/>
            <person name="Saw J.H."/>
            <person name="Jorgensen S.L."/>
            <person name="Zaremba-Niedzwiedzka K."/>
            <person name="Martijn J."/>
            <person name="Lind A.E."/>
            <person name="van Eijk R."/>
            <person name="Schleper C."/>
            <person name="Guy L."/>
            <person name="Ettema T.J."/>
        </authorList>
    </citation>
    <scope>NUCLEOTIDE SEQUENCE</scope>
</reference>
<dbReference type="SUPFAM" id="SSF46689">
    <property type="entry name" value="Homeodomain-like"/>
    <property type="match status" value="1"/>
</dbReference>
<feature type="domain" description="DNA binding HTH" evidence="1">
    <location>
        <begin position="24"/>
        <end position="61"/>
    </location>
</feature>
<evidence type="ECO:0000259" key="1">
    <source>
        <dbReference type="Pfam" id="PF02954"/>
    </source>
</evidence>
<dbReference type="Gene3D" id="1.10.10.60">
    <property type="entry name" value="Homeodomain-like"/>
    <property type="match status" value="1"/>
</dbReference>
<sequence length="85" mass="9529">DVKNYTRDLGNISLKRITGEFSARAEKKLIRIGLERTGWNRVKAAALLDISYKSLLNKIKAHHLTPPISRTEDTGDLDVAAITRL</sequence>
<dbReference type="InterPro" id="IPR009057">
    <property type="entry name" value="Homeodomain-like_sf"/>
</dbReference>
<dbReference type="AlphaFoldDB" id="A0A0F8Y419"/>
<accession>A0A0F8Y419</accession>